<evidence type="ECO:0000259" key="2">
    <source>
        <dbReference type="Pfam" id="PF02894"/>
    </source>
</evidence>
<feature type="domain" description="Gfo/Idh/MocA-like oxidoreductase C-terminal" evidence="2">
    <location>
        <begin position="142"/>
        <end position="378"/>
    </location>
</feature>
<comment type="caution">
    <text evidence="3">The sequence shown here is derived from an EMBL/GenBank/DDBJ whole genome shotgun (WGS) entry which is preliminary data.</text>
</comment>
<dbReference type="GO" id="GO:0000166">
    <property type="term" value="F:nucleotide binding"/>
    <property type="evidence" value="ECO:0007669"/>
    <property type="project" value="InterPro"/>
</dbReference>
<gene>
    <name evidence="3" type="ORF">FHP24_14465</name>
</gene>
<organism evidence="3 4">
    <name type="scientific">Aliirhizobium smilacinae</name>
    <dbReference type="NCBI Taxonomy" id="1395944"/>
    <lineage>
        <taxon>Bacteria</taxon>
        <taxon>Pseudomonadati</taxon>
        <taxon>Pseudomonadota</taxon>
        <taxon>Alphaproteobacteria</taxon>
        <taxon>Hyphomicrobiales</taxon>
        <taxon>Rhizobiaceae</taxon>
        <taxon>Aliirhizobium</taxon>
    </lineage>
</organism>
<dbReference type="Pfam" id="PF02894">
    <property type="entry name" value="GFO_IDH_MocA_C"/>
    <property type="match status" value="1"/>
</dbReference>
<dbReference type="Gene3D" id="3.30.360.10">
    <property type="entry name" value="Dihydrodipicolinate Reductase, domain 2"/>
    <property type="match status" value="1"/>
</dbReference>
<dbReference type="PANTHER" id="PTHR43377:SF2">
    <property type="entry name" value="BINDING ROSSMANN FOLD OXIDOREDUCTASE, PUTATIVE (AFU_ORTHOLOGUE AFUA_4G00560)-RELATED"/>
    <property type="match status" value="1"/>
</dbReference>
<sequence>MKYAIVGAGSRHKMFRQAVAETYGRENSLVGLCDINEHRLAISAAAVSAKGNGIATYQAEQFQEMLHEQKPDTVIVTVPDYLHHEYIVEAMRAGCNVMTEKPMTIDLDKLKAILDAQAETGRSITVTFNYRYTPARTQLKDILMSGAIGEITAVDFTWYLDRVHGADYFRRWHRYKDQSGGLLVHKSTHHFDLVNWWLGSSPVSVAANGRRAFYKPETAEAFGLSERGPRCHTCPSADRCDLKLDLEGNEPLRELYLEAEDCDGYIRDLCVFDDDITIEDTMQVHALYANGASLNYTLCAYSPWEGLEIKFHGTKGELSHRHVEVHGVFGGKQNKSHGSESMTTLLHLAGQEPVNLDVWAGEGDHGGADPVMLGHLFDPSITADRYGRGSSYIDGAWSILTGIAANASIKTGEVIHIEPFLAERGIRLPQKKW</sequence>
<keyword evidence="4" id="KW-1185">Reference proteome</keyword>
<evidence type="ECO:0000313" key="4">
    <source>
        <dbReference type="Proteomes" id="UP000311605"/>
    </source>
</evidence>
<dbReference type="InterPro" id="IPR051450">
    <property type="entry name" value="Gfo/Idh/MocA_Oxidoreductases"/>
</dbReference>
<protein>
    <submittedName>
        <fullName evidence="3">Gfo/Idh/MocA family oxidoreductase</fullName>
    </submittedName>
</protein>
<dbReference type="EMBL" id="VDMN01000002">
    <property type="protein sequence ID" value="TNM63980.1"/>
    <property type="molecule type" value="Genomic_DNA"/>
</dbReference>
<dbReference type="Pfam" id="PF01408">
    <property type="entry name" value="GFO_IDH_MocA"/>
    <property type="match status" value="1"/>
</dbReference>
<dbReference type="PANTHER" id="PTHR43377">
    <property type="entry name" value="BILIVERDIN REDUCTASE A"/>
    <property type="match status" value="1"/>
</dbReference>
<dbReference type="AlphaFoldDB" id="A0A5C4XMW9"/>
<dbReference type="SUPFAM" id="SSF51735">
    <property type="entry name" value="NAD(P)-binding Rossmann-fold domains"/>
    <property type="match status" value="1"/>
</dbReference>
<dbReference type="InterPro" id="IPR004104">
    <property type="entry name" value="Gfo/Idh/MocA-like_OxRdtase_C"/>
</dbReference>
<dbReference type="InterPro" id="IPR000683">
    <property type="entry name" value="Gfo/Idh/MocA-like_OxRdtase_N"/>
</dbReference>
<reference evidence="3 4" key="1">
    <citation type="submission" date="2019-06" db="EMBL/GenBank/DDBJ databases">
        <title>The draft genome of Rhizobium smilacinae PTYR-5.</title>
        <authorList>
            <person name="Liu L."/>
            <person name="Li L."/>
            <person name="Zhang X."/>
        </authorList>
    </citation>
    <scope>NUCLEOTIDE SEQUENCE [LARGE SCALE GENOMIC DNA]</scope>
    <source>
        <strain evidence="3 4">PTYR-5</strain>
    </source>
</reference>
<dbReference type="InterPro" id="IPR036291">
    <property type="entry name" value="NAD(P)-bd_dom_sf"/>
</dbReference>
<evidence type="ECO:0000313" key="3">
    <source>
        <dbReference type="EMBL" id="TNM63980.1"/>
    </source>
</evidence>
<name>A0A5C4XMW9_9HYPH</name>
<dbReference type="Proteomes" id="UP000311605">
    <property type="component" value="Unassembled WGS sequence"/>
</dbReference>
<accession>A0A5C4XMW9</accession>
<dbReference type="SUPFAM" id="SSF55347">
    <property type="entry name" value="Glyceraldehyde-3-phosphate dehydrogenase-like, C-terminal domain"/>
    <property type="match status" value="1"/>
</dbReference>
<dbReference type="OrthoDB" id="9781031at2"/>
<evidence type="ECO:0000259" key="1">
    <source>
        <dbReference type="Pfam" id="PF01408"/>
    </source>
</evidence>
<dbReference type="RefSeq" id="WP_139676883.1">
    <property type="nucleotide sequence ID" value="NZ_VDMN01000002.1"/>
</dbReference>
<proteinExistence type="predicted"/>
<dbReference type="Gene3D" id="3.40.50.720">
    <property type="entry name" value="NAD(P)-binding Rossmann-like Domain"/>
    <property type="match status" value="1"/>
</dbReference>
<feature type="domain" description="Gfo/Idh/MocA-like oxidoreductase N-terminal" evidence="1">
    <location>
        <begin position="1"/>
        <end position="127"/>
    </location>
</feature>